<dbReference type="AlphaFoldDB" id="A0A0W8G9E9"/>
<evidence type="ECO:0000313" key="1">
    <source>
        <dbReference type="EMBL" id="KUG29107.1"/>
    </source>
</evidence>
<comment type="caution">
    <text evidence="1">The sequence shown here is derived from an EMBL/GenBank/DDBJ whole genome shotgun (WGS) entry which is preliminary data.</text>
</comment>
<name>A0A0W8G9E9_9ZZZZ</name>
<reference evidence="1" key="1">
    <citation type="journal article" date="2015" name="Proc. Natl. Acad. Sci. U.S.A.">
        <title>Networks of energetic and metabolic interactions define dynamics in microbial communities.</title>
        <authorList>
            <person name="Embree M."/>
            <person name="Liu J.K."/>
            <person name="Al-Bassam M.M."/>
            <person name="Zengler K."/>
        </authorList>
    </citation>
    <scope>NUCLEOTIDE SEQUENCE</scope>
</reference>
<accession>A0A0W8G9E9</accession>
<organism evidence="1">
    <name type="scientific">hydrocarbon metagenome</name>
    <dbReference type="NCBI Taxonomy" id="938273"/>
    <lineage>
        <taxon>unclassified sequences</taxon>
        <taxon>metagenomes</taxon>
        <taxon>ecological metagenomes</taxon>
    </lineage>
</organism>
<proteinExistence type="predicted"/>
<protein>
    <submittedName>
        <fullName evidence="1">Uncharacterized protein</fullName>
    </submittedName>
</protein>
<gene>
    <name evidence="1" type="ORF">ASZ90_001020</name>
</gene>
<sequence length="169" mass="19211">MGKIIREKLDITPGFDMLHYMEIADLPRMEQEEADRLTARFAEWTPALRAYRFDLGRRKGYVLIFLDKRVEDEVEQAWQISPSDGFSLHNLAIALVMGAAAQVVPEVADGGCAPLPRPDRDMLRQFKILDLEWNPAGTVNRQYAVFTPMPYAGGCPVCMLQETCPKRRP</sequence>
<dbReference type="EMBL" id="LNQE01000131">
    <property type="protein sequence ID" value="KUG29107.1"/>
    <property type="molecule type" value="Genomic_DNA"/>
</dbReference>